<evidence type="ECO:0000313" key="14">
    <source>
        <dbReference type="Proteomes" id="UP000092555"/>
    </source>
</evidence>
<gene>
    <name evidence="13" type="ORF">METBIDRAFT_10412</name>
</gene>
<dbReference type="EMBL" id="LXTC01000001">
    <property type="protein sequence ID" value="OBA24258.1"/>
    <property type="molecule type" value="Genomic_DNA"/>
</dbReference>
<feature type="signal peptide" evidence="11">
    <location>
        <begin position="1"/>
        <end position="18"/>
    </location>
</feature>
<dbReference type="AlphaFoldDB" id="A0A1A0HKC9"/>
<dbReference type="PANTHER" id="PTHR35518">
    <property type="entry name" value="MAINTENANCE OF TELOMOERE CAPPING"/>
    <property type="match status" value="1"/>
</dbReference>
<keyword evidence="4 10" id="KW-1133">Transmembrane helix</keyword>
<keyword evidence="5 10" id="KW-0472">Membrane</keyword>
<evidence type="ECO:0000256" key="8">
    <source>
        <dbReference type="ARBA" id="ARBA00038159"/>
    </source>
</evidence>
<keyword evidence="6" id="KW-0325">Glycoprotein</keyword>
<dbReference type="OrthoDB" id="5573651at2759"/>
<feature type="transmembrane region" description="Helical" evidence="10">
    <location>
        <begin position="545"/>
        <end position="566"/>
    </location>
</feature>
<dbReference type="GO" id="GO:0016020">
    <property type="term" value="C:membrane"/>
    <property type="evidence" value="ECO:0007669"/>
    <property type="project" value="UniProtKB-SubCell"/>
</dbReference>
<evidence type="ECO:0000256" key="6">
    <source>
        <dbReference type="ARBA" id="ARBA00023180"/>
    </source>
</evidence>
<proteinExistence type="inferred from homology"/>
<feature type="chain" id="PRO_5008291841" description="Maintenance of telomere capping protein 6" evidence="11">
    <location>
        <begin position="19"/>
        <end position="596"/>
    </location>
</feature>
<dbReference type="InterPro" id="IPR057530">
    <property type="entry name" value="TIM-barrel_MTC6"/>
</dbReference>
<evidence type="ECO:0000313" key="13">
    <source>
        <dbReference type="EMBL" id="OBA24258.1"/>
    </source>
</evidence>
<comment type="caution">
    <text evidence="13">The sequence shown here is derived from an EMBL/GenBank/DDBJ whole genome shotgun (WGS) entry which is preliminary data.</text>
</comment>
<dbReference type="Pfam" id="PF25506">
    <property type="entry name" value="TIM-barrel_MTC6"/>
    <property type="match status" value="1"/>
</dbReference>
<reference evidence="13 14" key="1">
    <citation type="submission" date="2016-05" db="EMBL/GenBank/DDBJ databases">
        <title>Comparative genomics of biotechnologically important yeasts.</title>
        <authorList>
            <consortium name="DOE Joint Genome Institute"/>
            <person name="Riley R."/>
            <person name="Haridas S."/>
            <person name="Wolfe K.H."/>
            <person name="Lopes M.R."/>
            <person name="Hittinger C.T."/>
            <person name="Goker M."/>
            <person name="Salamov A."/>
            <person name="Wisecaver J."/>
            <person name="Long T.M."/>
            <person name="Aerts A.L."/>
            <person name="Barry K."/>
            <person name="Choi C."/>
            <person name="Clum A."/>
            <person name="Coughlan A.Y."/>
            <person name="Deshpande S."/>
            <person name="Douglass A.P."/>
            <person name="Hanson S.J."/>
            <person name="Klenk H.-P."/>
            <person name="LaButti K."/>
            <person name="Lapidus A."/>
            <person name="Lindquist E."/>
            <person name="Lipzen A."/>
            <person name="Meier-kolthoff J.P."/>
            <person name="Ohm R.A."/>
            <person name="Otillar R.P."/>
            <person name="Pangilinan J."/>
            <person name="Peng Y."/>
            <person name="Rokas A."/>
            <person name="Rosa C.A."/>
            <person name="Scheuner C."/>
            <person name="Sibirny A.A."/>
            <person name="Slot J.C."/>
            <person name="Stielow J.B."/>
            <person name="Sun H."/>
            <person name="Kurtzman C.P."/>
            <person name="Blackwell M."/>
            <person name="Grigoriev I.V."/>
            <person name="Jeffries T.W."/>
        </authorList>
    </citation>
    <scope>NUCLEOTIDE SEQUENCE [LARGE SCALE GENOMIC DNA]</scope>
    <source>
        <strain evidence="13 14">NRRL YB-4993</strain>
    </source>
</reference>
<dbReference type="GeneID" id="30026742"/>
<protein>
    <recommendedName>
        <fullName evidence="9">Maintenance of telomere capping protein 6</fullName>
    </recommendedName>
</protein>
<evidence type="ECO:0000256" key="7">
    <source>
        <dbReference type="ARBA" id="ARBA00037703"/>
    </source>
</evidence>
<name>A0A1A0HKC9_9ASCO</name>
<accession>A0A1A0HKC9</accession>
<comment type="similarity">
    <text evidence="8">Belongs to the MTC6 family.</text>
</comment>
<evidence type="ECO:0000256" key="5">
    <source>
        <dbReference type="ARBA" id="ARBA00023136"/>
    </source>
</evidence>
<dbReference type="InterPro" id="IPR051008">
    <property type="entry name" value="Telomere_Capping_Maintenance"/>
</dbReference>
<evidence type="ECO:0000256" key="4">
    <source>
        <dbReference type="ARBA" id="ARBA00022989"/>
    </source>
</evidence>
<evidence type="ECO:0000256" key="2">
    <source>
        <dbReference type="ARBA" id="ARBA00022692"/>
    </source>
</evidence>
<sequence length="596" mass="68117">MLLLPAGAAVFLFQICCANLLSWSDLALLCADLYTAQRDISNNDTIDQLTFFGVSLNRVVFDIEGYSNTSLSTVKSYLDMKYSLFMVDLYWNHFTQNWQLCPAPIPANETIDLSKTVEVLWNNETYNCMPGFSVTDLFQQVNSYLFETNVRLEANVVQFAFNLRSIYHEVMDTTPSNSTLNITNTAGTSHDLVPAPYRSYSLDYLSVGSSTLKDSLSAVKSYIFSPLDLQLWDLRQSPSGDSVRYPTQDAYLFSLYKRVFPFVLSNTLHNSSTGYNISSSDTDTIFFPDEYYFLPWVETLENGLLAQNISDTLENSQPSDFCNWGRESHFRFVVDDEMTPFTNQTVNAYLESGFSAILNSSNVSAMEADAQEKTLQIANSYTPVSFWSWASDQFYDSKTYNETNSDQKYYQNDDVWYIRLTSQTAYLCVSITTDGWAVQNCYDKMRGVCQNDSDPYSWELTSEIKTYIDWLDEDEICPEGFSAGIPHLSLEQFSLRSVLVSKNVLHPVWIDLNDITVSGCYVLGGPYALCPYQEVLSTRNFVKSLAPSSVIALFFIFLIFCERILIKTPIHTNRKRYWKRKIADYYKDNDYEGVPL</sequence>
<evidence type="ECO:0000256" key="11">
    <source>
        <dbReference type="SAM" id="SignalP"/>
    </source>
</evidence>
<dbReference type="Proteomes" id="UP000092555">
    <property type="component" value="Unassembled WGS sequence"/>
</dbReference>
<evidence type="ECO:0000256" key="3">
    <source>
        <dbReference type="ARBA" id="ARBA00022729"/>
    </source>
</evidence>
<keyword evidence="3 11" id="KW-0732">Signal</keyword>
<dbReference type="RefSeq" id="XP_018714739.1">
    <property type="nucleotide sequence ID" value="XM_018853766.1"/>
</dbReference>
<evidence type="ECO:0000259" key="12">
    <source>
        <dbReference type="Pfam" id="PF25506"/>
    </source>
</evidence>
<dbReference type="STRING" id="869754.A0A1A0HKC9"/>
<evidence type="ECO:0000256" key="9">
    <source>
        <dbReference type="ARBA" id="ARBA00039865"/>
    </source>
</evidence>
<dbReference type="PANTHER" id="PTHR35518:SF2">
    <property type="entry name" value="MAINTENANCE OF TELOMERE CAPPING PROTEIN 6"/>
    <property type="match status" value="1"/>
</dbReference>
<comment type="subcellular location">
    <subcellularLocation>
        <location evidence="1">Membrane</location>
        <topology evidence="1">Single-pass type I membrane protein</topology>
    </subcellularLocation>
</comment>
<keyword evidence="14" id="KW-1185">Reference proteome</keyword>
<feature type="domain" description="MTC6 partial TIM-barrel" evidence="12">
    <location>
        <begin position="35"/>
        <end position="362"/>
    </location>
</feature>
<keyword evidence="2 10" id="KW-0812">Transmembrane</keyword>
<evidence type="ECO:0000256" key="1">
    <source>
        <dbReference type="ARBA" id="ARBA00004479"/>
    </source>
</evidence>
<comment type="function">
    <text evidence="7">May be involved in telomere capping.</text>
</comment>
<evidence type="ECO:0000256" key="10">
    <source>
        <dbReference type="SAM" id="Phobius"/>
    </source>
</evidence>
<organism evidence="13 14">
    <name type="scientific">Metschnikowia bicuspidata var. bicuspidata NRRL YB-4993</name>
    <dbReference type="NCBI Taxonomy" id="869754"/>
    <lineage>
        <taxon>Eukaryota</taxon>
        <taxon>Fungi</taxon>
        <taxon>Dikarya</taxon>
        <taxon>Ascomycota</taxon>
        <taxon>Saccharomycotina</taxon>
        <taxon>Pichiomycetes</taxon>
        <taxon>Metschnikowiaceae</taxon>
        <taxon>Metschnikowia</taxon>
    </lineage>
</organism>